<dbReference type="EMBL" id="UINC01001058">
    <property type="protein sequence ID" value="SUZ69272.1"/>
    <property type="molecule type" value="Genomic_DNA"/>
</dbReference>
<dbReference type="SUPFAM" id="SSF50486">
    <property type="entry name" value="FMT C-terminal domain-like"/>
    <property type="match status" value="1"/>
</dbReference>
<evidence type="ECO:0000313" key="5">
    <source>
        <dbReference type="EMBL" id="SUZ69272.1"/>
    </source>
</evidence>
<protein>
    <submittedName>
        <fullName evidence="5">Uncharacterized protein</fullName>
    </submittedName>
</protein>
<evidence type="ECO:0000256" key="2">
    <source>
        <dbReference type="ARBA" id="ARBA00022917"/>
    </source>
</evidence>
<evidence type="ECO:0000259" key="4">
    <source>
        <dbReference type="Pfam" id="PF02911"/>
    </source>
</evidence>
<dbReference type="Gene3D" id="3.40.50.12230">
    <property type="match status" value="1"/>
</dbReference>
<dbReference type="InterPro" id="IPR005793">
    <property type="entry name" value="Formyl_trans_C"/>
</dbReference>
<evidence type="ECO:0000259" key="3">
    <source>
        <dbReference type="Pfam" id="PF00551"/>
    </source>
</evidence>
<reference evidence="5" key="1">
    <citation type="submission" date="2018-05" db="EMBL/GenBank/DDBJ databases">
        <authorList>
            <person name="Lanie J.A."/>
            <person name="Ng W.-L."/>
            <person name="Kazmierczak K.M."/>
            <person name="Andrzejewski T.M."/>
            <person name="Davidsen T.M."/>
            <person name="Wayne K.J."/>
            <person name="Tettelin H."/>
            <person name="Glass J.I."/>
            <person name="Rusch D."/>
            <person name="Podicherti R."/>
            <person name="Tsui H.-C.T."/>
            <person name="Winkler M.E."/>
        </authorList>
    </citation>
    <scope>NUCLEOTIDE SEQUENCE</scope>
</reference>
<feature type="domain" description="Formyl transferase C-terminal" evidence="4">
    <location>
        <begin position="204"/>
        <end position="287"/>
    </location>
</feature>
<evidence type="ECO:0000256" key="1">
    <source>
        <dbReference type="ARBA" id="ARBA00022679"/>
    </source>
</evidence>
<organism evidence="5">
    <name type="scientific">marine metagenome</name>
    <dbReference type="NCBI Taxonomy" id="408172"/>
    <lineage>
        <taxon>unclassified sequences</taxon>
        <taxon>metagenomes</taxon>
        <taxon>ecological metagenomes</taxon>
    </lineage>
</organism>
<dbReference type="InterPro" id="IPR044135">
    <property type="entry name" value="Met-tRNA-FMT_C"/>
</dbReference>
<sequence length="298" mass="32475">MRIVLNGQQAFGQAVLEALIERGDNVVAVYCEPGDAPGRPDPLHQSALEHGIPLLQPKSFRGERVLSEFKDLEPDLCVMAYVTRIVPTSFLNTPVYGTIQYHPSLLPAHRGPSSINWPIIQGEKETGLTIFWPDEGLDTGPILLQKQVVIEADDTLGSLYFNKLYPLGVEALLESIDLVKNGKAPRILQDESDASYESWCNDDAAMIDWSQSTMNIYNLIRGCNPQPGAWTGHQGGIVRFYDVKIAAMNGEPGSIVATTSDGLVVATVDGAIEVMRLRENDGPKIRAIDSALAVGTSF</sequence>
<gene>
    <name evidence="5" type="ORF">METZ01_LOCUS22126</name>
</gene>
<dbReference type="AlphaFoldDB" id="A0A381PQG1"/>
<dbReference type="InterPro" id="IPR002376">
    <property type="entry name" value="Formyl_transf_N"/>
</dbReference>
<proteinExistence type="predicted"/>
<dbReference type="PANTHER" id="PTHR11138">
    <property type="entry name" value="METHIONYL-TRNA FORMYLTRANSFERASE"/>
    <property type="match status" value="1"/>
</dbReference>
<dbReference type="GO" id="GO:0004479">
    <property type="term" value="F:methionyl-tRNA formyltransferase activity"/>
    <property type="evidence" value="ECO:0007669"/>
    <property type="project" value="TreeGrafter"/>
</dbReference>
<feature type="domain" description="Formyl transferase N-terminal" evidence="3">
    <location>
        <begin position="3"/>
        <end position="163"/>
    </location>
</feature>
<dbReference type="InterPro" id="IPR036477">
    <property type="entry name" value="Formyl_transf_N_sf"/>
</dbReference>
<dbReference type="PANTHER" id="PTHR11138:SF5">
    <property type="entry name" value="METHIONYL-TRNA FORMYLTRANSFERASE, MITOCHONDRIAL"/>
    <property type="match status" value="1"/>
</dbReference>
<dbReference type="Pfam" id="PF02911">
    <property type="entry name" value="Formyl_trans_C"/>
    <property type="match status" value="1"/>
</dbReference>
<dbReference type="Pfam" id="PF00551">
    <property type="entry name" value="Formyl_trans_N"/>
    <property type="match status" value="1"/>
</dbReference>
<name>A0A381PQG1_9ZZZZ</name>
<keyword evidence="1" id="KW-0808">Transferase</keyword>
<dbReference type="CDD" id="cd08704">
    <property type="entry name" value="Met_tRNA_FMT_C"/>
    <property type="match status" value="1"/>
</dbReference>
<accession>A0A381PQG1</accession>
<dbReference type="GO" id="GO:0005829">
    <property type="term" value="C:cytosol"/>
    <property type="evidence" value="ECO:0007669"/>
    <property type="project" value="TreeGrafter"/>
</dbReference>
<dbReference type="InterPro" id="IPR011034">
    <property type="entry name" value="Formyl_transferase-like_C_sf"/>
</dbReference>
<dbReference type="SUPFAM" id="SSF53328">
    <property type="entry name" value="Formyltransferase"/>
    <property type="match status" value="1"/>
</dbReference>
<keyword evidence="2" id="KW-0648">Protein biosynthesis</keyword>